<name>A0A3Q8IEX1_LEIDO</name>
<organism evidence="1 3">
    <name type="scientific">Leishmania donovani</name>
    <dbReference type="NCBI Taxonomy" id="5661"/>
    <lineage>
        <taxon>Eukaryota</taxon>
        <taxon>Discoba</taxon>
        <taxon>Euglenozoa</taxon>
        <taxon>Kinetoplastea</taxon>
        <taxon>Metakinetoplastina</taxon>
        <taxon>Trypanosomatida</taxon>
        <taxon>Trypanosomatidae</taxon>
        <taxon>Leishmaniinae</taxon>
        <taxon>Leishmania</taxon>
    </lineage>
</organism>
<dbReference type="VEuPathDB" id="TriTrypDB:LDHU3_28.4270"/>
<reference evidence="1 3" key="1">
    <citation type="journal article" date="2018" name="Sci. Rep.">
        <title>A complete Leishmania donovani reference genome identifies novel genetic variations associated with virulence.</title>
        <authorList>
            <person name="Lypaczewski P."/>
            <person name="Hoshizaki J."/>
            <person name="Zhang W.-W."/>
            <person name="McCall L.-I."/>
            <person name="Torcivia-Rodriguez J."/>
            <person name="Simonyan V."/>
            <person name="Kaur A."/>
            <person name="Dewar K."/>
            <person name="Matlashewski G."/>
        </authorList>
    </citation>
    <scope>NUCLEOTIDE SEQUENCE [LARGE SCALE GENOMIC DNA]</scope>
    <source>
        <strain evidence="1 3">LdCL</strain>
    </source>
</reference>
<accession>A0A3Q8IEX1</accession>
<dbReference type="Proteomes" id="UP000274082">
    <property type="component" value="Chromosome 28"/>
</dbReference>
<evidence type="ECO:0000313" key="1">
    <source>
        <dbReference type="EMBL" id="AYU80479.1"/>
    </source>
</evidence>
<dbReference type="EMBL" id="LR812648">
    <property type="protein sequence ID" value="CAC5431702.1"/>
    <property type="molecule type" value="Genomic_DNA"/>
</dbReference>
<dbReference type="EMBL" id="CP029527">
    <property type="protein sequence ID" value="AYU80479.1"/>
    <property type="molecule type" value="Genomic_DNA"/>
</dbReference>
<dbReference type="VEuPathDB" id="TriTrypDB:LdCL_280037500"/>
<gene>
    <name evidence="1" type="ORF">LdCL_280037500</name>
    <name evidence="2" type="ORF">LDHU3_28.4270</name>
</gene>
<keyword evidence="3" id="KW-1185">Reference proteome</keyword>
<reference evidence="2" key="2">
    <citation type="submission" date="2020-06" db="EMBL/GenBank/DDBJ databases">
        <authorList>
            <person name="Camacho E."/>
            <person name="Gonzalez-de la Fuente S."/>
            <person name="Rastrojo A."/>
            <person name="Peiro-Pastor R."/>
            <person name="Solana JC."/>
            <person name="Tabera L."/>
            <person name="Gamarro F."/>
            <person name="Carrasco-Ramiro F."/>
            <person name="Requena JM."/>
            <person name="Aguado B."/>
        </authorList>
    </citation>
    <scope>NUCLEOTIDE SEQUENCE</scope>
</reference>
<proteinExistence type="predicted"/>
<dbReference type="Proteomes" id="UP000601710">
    <property type="component" value="Chromosome 28"/>
</dbReference>
<protein>
    <submittedName>
        <fullName evidence="2">Hypothetical_protein</fullName>
    </submittedName>
</protein>
<dbReference type="AlphaFoldDB" id="A0A3Q8IEX1"/>
<sequence length="202" mass="22295">MTSSSTVANIAAASTLSSRLRTPLTAASPYAQRALYHTSLLLFAFQEQSFTVVVCRTVEYTTETFLRLTDGAAAVLGCHIPSVRLYIEETTCNSIDLGLLAAEARASKENLSCCCVDHKEHVSCGARFQDVRAWPLMISEENHFSALEQGLHNMNLNRQLTEREAGVRHPWELHFYHGRGSKCVAAGLSRDATARGRRRAVP</sequence>
<evidence type="ECO:0000313" key="2">
    <source>
        <dbReference type="EMBL" id="CAC5431702.1"/>
    </source>
</evidence>
<evidence type="ECO:0000313" key="3">
    <source>
        <dbReference type="Proteomes" id="UP000274082"/>
    </source>
</evidence>